<feature type="domain" description="Sialate O-acetylesterase" evidence="2">
    <location>
        <begin position="413"/>
        <end position="532"/>
    </location>
</feature>
<keyword evidence="1" id="KW-0378">Hydrolase</keyword>
<evidence type="ECO:0000313" key="3">
    <source>
        <dbReference type="EMBL" id="GAA4917878.1"/>
    </source>
</evidence>
<evidence type="ECO:0000259" key="2">
    <source>
        <dbReference type="Pfam" id="PF03629"/>
    </source>
</evidence>
<dbReference type="Gene3D" id="3.40.50.1110">
    <property type="entry name" value="SGNH hydrolase"/>
    <property type="match status" value="1"/>
</dbReference>
<dbReference type="RefSeq" id="WP_345331241.1">
    <property type="nucleotide sequence ID" value="NZ_BAABJI010000002.1"/>
</dbReference>
<dbReference type="InterPro" id="IPR039329">
    <property type="entry name" value="SIAE"/>
</dbReference>
<name>A0ABP9FVU8_9SPHI</name>
<dbReference type="Proteomes" id="UP001501436">
    <property type="component" value="Unassembled WGS sequence"/>
</dbReference>
<dbReference type="InterPro" id="IPR036514">
    <property type="entry name" value="SGNH_hydro_sf"/>
</dbReference>
<evidence type="ECO:0000313" key="4">
    <source>
        <dbReference type="Proteomes" id="UP001501436"/>
    </source>
</evidence>
<feature type="domain" description="Sialate O-acetylesterase" evidence="2">
    <location>
        <begin position="105"/>
        <end position="231"/>
    </location>
</feature>
<proteinExistence type="predicted"/>
<comment type="caution">
    <text evidence="3">The sequence shown here is derived from an EMBL/GenBank/DDBJ whole genome shotgun (WGS) entry which is preliminary data.</text>
</comment>
<dbReference type="InterPro" id="IPR005181">
    <property type="entry name" value="SASA"/>
</dbReference>
<dbReference type="Pfam" id="PF03629">
    <property type="entry name" value="SASA"/>
    <property type="match status" value="2"/>
</dbReference>
<sequence length="645" mass="71557">MIYFKRLLAVLFFCLACNKLYAQIRLPHLIGNGMVLQREKKIHIWGWASPQEKIAITFADKTYHAVADGAGKWRVQIKAMKAGGPYKMQLDASNHITLDDVLIGDVWFCAGQSNMVNPMERVKEKYPEDIASADYPQIRNYFVPTAADISAEHDDLPPGQWKRATPQNVMEFGAVSYFMAKKLHLKYKVPIGIINSSVGGTPIEAWLSANAVKTFPLLNNRLSRLRQRLKDDTLKVNTPVKANNKGVDEGVKANPKWYDTTFVPTGWKPFWLPGFWADQGVRNLNGVVWFRREIEVPAAMAGKPAKLFVGRIIDADETYLNGEKVGAITYQYPPRRYEVRAGLLKAGKNILVVRVSNFTGKGGFVPDKRYELTDGVHHVDIRGDWLYKVGQVFNKPNGEIQAGNNNVVAQNESTGLYNTMVNPATSYQIKGIAWYQGESNIGTANYGSLLKALIADWRQAWNDPELPFLVAQLPGFGDVEYSPAESAWALIREAQLEALTLKNTGLAVAIDAGEWNDIHPLNKKDIGERLALAAQKVAYGDAQTLSPGPLCSTATTDGNHITLTFINTGNRLTIKGSDKLQQFAIAGADKKFVWADAMIVGDKVIVSSPDVPNPKYVRYAWADNPDGANLYNQQGLPASPFRTDK</sequence>
<dbReference type="EMBL" id="BAABJI010000002">
    <property type="protein sequence ID" value="GAA4917878.1"/>
    <property type="molecule type" value="Genomic_DNA"/>
</dbReference>
<organism evidence="3 4">
    <name type="scientific">Mucilaginibacter defluvii</name>
    <dbReference type="NCBI Taxonomy" id="1196019"/>
    <lineage>
        <taxon>Bacteria</taxon>
        <taxon>Pseudomonadati</taxon>
        <taxon>Bacteroidota</taxon>
        <taxon>Sphingobacteriia</taxon>
        <taxon>Sphingobacteriales</taxon>
        <taxon>Sphingobacteriaceae</taxon>
        <taxon>Mucilaginibacter</taxon>
    </lineage>
</organism>
<dbReference type="SUPFAM" id="SSF49785">
    <property type="entry name" value="Galactose-binding domain-like"/>
    <property type="match status" value="1"/>
</dbReference>
<keyword evidence="4" id="KW-1185">Reference proteome</keyword>
<accession>A0ABP9FVU8</accession>
<gene>
    <name evidence="3" type="ORF">GCM10023313_21900</name>
</gene>
<dbReference type="PANTHER" id="PTHR22901:SF0">
    <property type="entry name" value="SIALATE O-ACETYLESTERASE"/>
    <property type="match status" value="1"/>
</dbReference>
<dbReference type="InterPro" id="IPR008979">
    <property type="entry name" value="Galactose-bd-like_sf"/>
</dbReference>
<evidence type="ECO:0000256" key="1">
    <source>
        <dbReference type="ARBA" id="ARBA00022801"/>
    </source>
</evidence>
<dbReference type="SUPFAM" id="SSF52266">
    <property type="entry name" value="SGNH hydrolase"/>
    <property type="match status" value="1"/>
</dbReference>
<protein>
    <submittedName>
        <fullName evidence="3">Sialate O-acetylesterase</fullName>
    </submittedName>
</protein>
<dbReference type="Gene3D" id="2.60.120.260">
    <property type="entry name" value="Galactose-binding domain-like"/>
    <property type="match status" value="1"/>
</dbReference>
<dbReference type="PANTHER" id="PTHR22901">
    <property type="entry name" value="SIALATE O-ACETYLESTERASE"/>
    <property type="match status" value="1"/>
</dbReference>
<reference evidence="4" key="1">
    <citation type="journal article" date="2019" name="Int. J. Syst. Evol. Microbiol.">
        <title>The Global Catalogue of Microorganisms (GCM) 10K type strain sequencing project: providing services to taxonomists for standard genome sequencing and annotation.</title>
        <authorList>
            <consortium name="The Broad Institute Genomics Platform"/>
            <consortium name="The Broad Institute Genome Sequencing Center for Infectious Disease"/>
            <person name="Wu L."/>
            <person name="Ma J."/>
        </authorList>
    </citation>
    <scope>NUCLEOTIDE SEQUENCE [LARGE SCALE GENOMIC DNA]</scope>
    <source>
        <strain evidence="4">JCM 18283</strain>
    </source>
</reference>